<dbReference type="PANTHER" id="PTHR11012:SF56">
    <property type="entry name" value="CHK KINASE-LIKE DOMAIN-CONTAINING PROTEIN-RELATED"/>
    <property type="match status" value="1"/>
</dbReference>
<keyword evidence="3" id="KW-1185">Reference proteome</keyword>
<dbReference type="Pfam" id="PF02958">
    <property type="entry name" value="EcKL"/>
    <property type="match status" value="1"/>
</dbReference>
<dbReference type="EMBL" id="JADBJN010000002">
    <property type="protein sequence ID" value="KAG5675465.1"/>
    <property type="molecule type" value="Genomic_DNA"/>
</dbReference>
<protein>
    <recommendedName>
        <fullName evidence="1">CHK kinase-like domain-containing protein</fullName>
    </recommendedName>
</protein>
<reference evidence="2" key="1">
    <citation type="submission" date="2021-03" db="EMBL/GenBank/DDBJ databases">
        <title>Chromosome level genome of the anhydrobiotic midge Polypedilum vanderplanki.</title>
        <authorList>
            <person name="Yoshida Y."/>
            <person name="Kikawada T."/>
            <person name="Gusev O."/>
        </authorList>
    </citation>
    <scope>NUCLEOTIDE SEQUENCE</scope>
    <source>
        <strain evidence="2">NIAS01</strain>
        <tissue evidence="2">Whole body or cell culture</tissue>
    </source>
</reference>
<dbReference type="Proteomes" id="UP001107558">
    <property type="component" value="Chromosome 2"/>
</dbReference>
<comment type="caution">
    <text evidence="2">The sequence shown here is derived from an EMBL/GenBank/DDBJ whole genome shotgun (WGS) entry which is preliminary data.</text>
</comment>
<dbReference type="OrthoDB" id="191037at2759"/>
<dbReference type="AlphaFoldDB" id="A0A9J6BZR4"/>
<accession>A0A9J6BZR4</accession>
<evidence type="ECO:0000259" key="1">
    <source>
        <dbReference type="SMART" id="SM00587"/>
    </source>
</evidence>
<dbReference type="InterPro" id="IPR011009">
    <property type="entry name" value="Kinase-like_dom_sf"/>
</dbReference>
<sequence length="433" mass="50337">MMSDDEKLNSFMSTEIVDEDFFNEIVENKLRITRDKFKLRLVYIVPATGKNENFASVVYRAKIGIEIIETGERQFLNVIIKALLTTIKELKEFGVFPRERFMYEEIIGSFEKILDEQAGMKISFGPQCLAVHSDPYEIIILEDLKAIGYEVMDRKVGVNLQQALMVMEKLAIFHSASAIKHQKDGIIKDFLDRNISMPKFPKDSPIMISLDRMFSAFLEGVKKTNVPKSCVEKISNWNIIEVMDLAWKGSKPMKCGFEILNHGDDWVTNMMFKVDENGETTAMKFIDYQMSYWGSPVADLFYFIVSSVNNDVKVKHFDEFIEHYQRELEKMLKKLNYNGYIPTLKDIYEDIEDKKELIATQLFGIMFICKYNSEKEIIMADLFSGMIDDDTLKLIYSNDNYLKALETWLPFMDERGFLDILPVINGFIIQKRP</sequence>
<proteinExistence type="predicted"/>
<name>A0A9J6BZR4_POLVA</name>
<dbReference type="PANTHER" id="PTHR11012">
    <property type="entry name" value="PROTEIN KINASE-LIKE DOMAIN-CONTAINING"/>
    <property type="match status" value="1"/>
</dbReference>
<dbReference type="SUPFAM" id="SSF56112">
    <property type="entry name" value="Protein kinase-like (PK-like)"/>
    <property type="match status" value="1"/>
</dbReference>
<dbReference type="InterPro" id="IPR004119">
    <property type="entry name" value="EcKL"/>
</dbReference>
<evidence type="ECO:0000313" key="2">
    <source>
        <dbReference type="EMBL" id="KAG5675465.1"/>
    </source>
</evidence>
<feature type="domain" description="CHK kinase-like" evidence="1">
    <location>
        <begin position="139"/>
        <end position="334"/>
    </location>
</feature>
<dbReference type="SMART" id="SM00587">
    <property type="entry name" value="CHK"/>
    <property type="match status" value="1"/>
</dbReference>
<organism evidence="2 3">
    <name type="scientific">Polypedilum vanderplanki</name>
    <name type="common">Sleeping chironomid midge</name>
    <dbReference type="NCBI Taxonomy" id="319348"/>
    <lineage>
        <taxon>Eukaryota</taxon>
        <taxon>Metazoa</taxon>
        <taxon>Ecdysozoa</taxon>
        <taxon>Arthropoda</taxon>
        <taxon>Hexapoda</taxon>
        <taxon>Insecta</taxon>
        <taxon>Pterygota</taxon>
        <taxon>Neoptera</taxon>
        <taxon>Endopterygota</taxon>
        <taxon>Diptera</taxon>
        <taxon>Nematocera</taxon>
        <taxon>Chironomoidea</taxon>
        <taxon>Chironomidae</taxon>
        <taxon>Chironominae</taxon>
        <taxon>Polypedilum</taxon>
        <taxon>Polypedilum</taxon>
    </lineage>
</organism>
<dbReference type="InterPro" id="IPR015897">
    <property type="entry name" value="CHK_kinase-like"/>
</dbReference>
<gene>
    <name evidence="2" type="ORF">PVAND_005367</name>
</gene>
<evidence type="ECO:0000313" key="3">
    <source>
        <dbReference type="Proteomes" id="UP001107558"/>
    </source>
</evidence>
<dbReference type="Gene3D" id="3.90.1200.10">
    <property type="match status" value="1"/>
</dbReference>